<evidence type="ECO:0000256" key="2">
    <source>
        <dbReference type="ARBA" id="ARBA00022692"/>
    </source>
</evidence>
<comment type="caution">
    <text evidence="7">The sequence shown here is derived from an EMBL/GenBank/DDBJ whole genome shotgun (WGS) entry which is preliminary data.</text>
</comment>
<dbReference type="GO" id="GO:0005254">
    <property type="term" value="F:chloride channel activity"/>
    <property type="evidence" value="ECO:0007669"/>
    <property type="project" value="UniProtKB-KW"/>
</dbReference>
<organism evidence="7 8">
    <name type="scientific">Pristionchus entomophagus</name>
    <dbReference type="NCBI Taxonomy" id="358040"/>
    <lineage>
        <taxon>Eukaryota</taxon>
        <taxon>Metazoa</taxon>
        <taxon>Ecdysozoa</taxon>
        <taxon>Nematoda</taxon>
        <taxon>Chromadorea</taxon>
        <taxon>Rhabditida</taxon>
        <taxon>Rhabditina</taxon>
        <taxon>Diplogasteromorpha</taxon>
        <taxon>Diplogasteroidea</taxon>
        <taxon>Neodiplogasteridae</taxon>
        <taxon>Pristionchus</taxon>
    </lineage>
</organism>
<dbReference type="GO" id="GO:0034707">
    <property type="term" value="C:chloride channel complex"/>
    <property type="evidence" value="ECO:0007669"/>
    <property type="project" value="UniProtKB-KW"/>
</dbReference>
<accession>A0AAV5T6V6</accession>
<sequence>KRKLGTCLFDALPAGNCQTSCDFQTQKYAYSDEKKSTDSFSTFVEVVNYVTNGSKYLPLDFMLGFFVTHVVDRWEKMFQNIGILDNEARNSNGD</sequence>
<keyword evidence="6" id="KW-0868">Chloride</keyword>
<dbReference type="AlphaFoldDB" id="A0AAV5T6V6"/>
<keyword evidence="6" id="KW-0869">Chloride channel</keyword>
<keyword evidence="4" id="KW-0472">Membrane</keyword>
<keyword evidence="6" id="KW-0813">Transport</keyword>
<keyword evidence="6" id="KW-1003">Cell membrane</keyword>
<comment type="similarity">
    <text evidence="5 6">Belongs to the anion channel-forming bestrophin (TC 1.A.46) family. Calcium-sensitive chloride channel subfamily.</text>
</comment>
<dbReference type="InterPro" id="IPR000615">
    <property type="entry name" value="Bestrophin"/>
</dbReference>
<evidence type="ECO:0000313" key="7">
    <source>
        <dbReference type="EMBL" id="GMS91301.1"/>
    </source>
</evidence>
<keyword evidence="6" id="KW-0406">Ion transport</keyword>
<protein>
    <recommendedName>
        <fullName evidence="6">Bestrophin homolog</fullName>
    </recommendedName>
</protein>
<comment type="subcellular location">
    <subcellularLocation>
        <location evidence="6">Cell membrane</location>
        <topology evidence="6">Multi-pass membrane protein</topology>
    </subcellularLocation>
    <subcellularLocation>
        <location evidence="1">Membrane</location>
    </subcellularLocation>
</comment>
<evidence type="ECO:0000313" key="8">
    <source>
        <dbReference type="Proteomes" id="UP001432027"/>
    </source>
</evidence>
<proteinExistence type="inferred from homology"/>
<keyword evidence="8" id="KW-1185">Reference proteome</keyword>
<reference evidence="7" key="1">
    <citation type="submission" date="2023-10" db="EMBL/GenBank/DDBJ databases">
        <title>Genome assembly of Pristionchus species.</title>
        <authorList>
            <person name="Yoshida K."/>
            <person name="Sommer R.J."/>
        </authorList>
    </citation>
    <scope>NUCLEOTIDE SEQUENCE</scope>
    <source>
        <strain evidence="7">RS0144</strain>
    </source>
</reference>
<keyword evidence="6" id="KW-0407">Ion channel</keyword>
<dbReference type="GO" id="GO:0005886">
    <property type="term" value="C:plasma membrane"/>
    <property type="evidence" value="ECO:0007669"/>
    <property type="project" value="UniProtKB-SubCell"/>
</dbReference>
<evidence type="ECO:0000256" key="6">
    <source>
        <dbReference type="RuleBase" id="RU363126"/>
    </source>
</evidence>
<gene>
    <name evidence="7" type="ORF">PENTCL1PPCAC_13476</name>
</gene>
<dbReference type="PANTHER" id="PTHR10736:SF61">
    <property type="entry name" value="BESTROPHIN HOMOLOG 24"/>
    <property type="match status" value="1"/>
</dbReference>
<comment type="function">
    <text evidence="6">Forms chloride channels.</text>
</comment>
<evidence type="ECO:0000256" key="1">
    <source>
        <dbReference type="ARBA" id="ARBA00004370"/>
    </source>
</evidence>
<dbReference type="Proteomes" id="UP001432027">
    <property type="component" value="Unassembled WGS sequence"/>
</dbReference>
<dbReference type="EMBL" id="BTSX01000003">
    <property type="protein sequence ID" value="GMS91301.1"/>
    <property type="molecule type" value="Genomic_DNA"/>
</dbReference>
<keyword evidence="2" id="KW-0812">Transmembrane</keyword>
<evidence type="ECO:0000256" key="5">
    <source>
        <dbReference type="ARBA" id="ARBA00034769"/>
    </source>
</evidence>
<evidence type="ECO:0000256" key="3">
    <source>
        <dbReference type="ARBA" id="ARBA00022989"/>
    </source>
</evidence>
<dbReference type="InterPro" id="IPR021134">
    <property type="entry name" value="Bestrophin-like"/>
</dbReference>
<evidence type="ECO:0000256" key="4">
    <source>
        <dbReference type="ARBA" id="ARBA00023136"/>
    </source>
</evidence>
<name>A0AAV5T6V6_9BILA</name>
<feature type="non-terminal residue" evidence="7">
    <location>
        <position position="1"/>
    </location>
</feature>
<keyword evidence="3" id="KW-1133">Transmembrane helix</keyword>
<dbReference type="Pfam" id="PF01062">
    <property type="entry name" value="Bestrophin"/>
    <property type="match status" value="1"/>
</dbReference>
<dbReference type="PANTHER" id="PTHR10736">
    <property type="entry name" value="BESTROPHIN"/>
    <property type="match status" value="1"/>
</dbReference>